<organism evidence="14 15">
    <name type="scientific">Sphingobium boeckii</name>
    <dbReference type="NCBI Taxonomy" id="1082345"/>
    <lineage>
        <taxon>Bacteria</taxon>
        <taxon>Pseudomonadati</taxon>
        <taxon>Pseudomonadota</taxon>
        <taxon>Alphaproteobacteria</taxon>
        <taxon>Sphingomonadales</taxon>
        <taxon>Sphingomonadaceae</taxon>
        <taxon>Sphingobium</taxon>
    </lineage>
</organism>
<dbReference type="InterPro" id="IPR039426">
    <property type="entry name" value="TonB-dep_rcpt-like"/>
</dbReference>
<keyword evidence="14" id="KW-0675">Receptor</keyword>
<evidence type="ECO:0000259" key="12">
    <source>
        <dbReference type="Pfam" id="PF00593"/>
    </source>
</evidence>
<dbReference type="InterPro" id="IPR037066">
    <property type="entry name" value="Plug_dom_sf"/>
</dbReference>
<evidence type="ECO:0000256" key="4">
    <source>
        <dbReference type="ARBA" id="ARBA00022692"/>
    </source>
</evidence>
<keyword evidence="6 8" id="KW-0472">Membrane</keyword>
<evidence type="ECO:0000256" key="9">
    <source>
        <dbReference type="RuleBase" id="RU003357"/>
    </source>
</evidence>
<evidence type="ECO:0000256" key="5">
    <source>
        <dbReference type="ARBA" id="ARBA00023077"/>
    </source>
</evidence>
<keyword evidence="11" id="KW-0732">Signal</keyword>
<evidence type="ECO:0000256" key="1">
    <source>
        <dbReference type="ARBA" id="ARBA00004571"/>
    </source>
</evidence>
<evidence type="ECO:0000256" key="2">
    <source>
        <dbReference type="ARBA" id="ARBA00022448"/>
    </source>
</evidence>
<evidence type="ECO:0000259" key="13">
    <source>
        <dbReference type="Pfam" id="PF07715"/>
    </source>
</evidence>
<dbReference type="Gene3D" id="2.170.130.10">
    <property type="entry name" value="TonB-dependent receptor, plug domain"/>
    <property type="match status" value="1"/>
</dbReference>
<evidence type="ECO:0000256" key="7">
    <source>
        <dbReference type="ARBA" id="ARBA00023237"/>
    </source>
</evidence>
<dbReference type="SUPFAM" id="SSF56935">
    <property type="entry name" value="Porins"/>
    <property type="match status" value="1"/>
</dbReference>
<dbReference type="EMBL" id="JACIJC010000008">
    <property type="protein sequence ID" value="MBB5687763.1"/>
    <property type="molecule type" value="Genomic_DNA"/>
</dbReference>
<evidence type="ECO:0000256" key="10">
    <source>
        <dbReference type="SAM" id="MobiDB-lite"/>
    </source>
</evidence>
<dbReference type="PANTHER" id="PTHR47234:SF3">
    <property type="entry name" value="SECRETIN_TONB SHORT N-TERMINAL DOMAIN-CONTAINING PROTEIN"/>
    <property type="match status" value="1"/>
</dbReference>
<gene>
    <name evidence="14" type="ORF">FHS49_003809</name>
</gene>
<evidence type="ECO:0000313" key="15">
    <source>
        <dbReference type="Proteomes" id="UP000549617"/>
    </source>
</evidence>
<keyword evidence="2 8" id="KW-0813">Transport</keyword>
<evidence type="ECO:0000313" key="14">
    <source>
        <dbReference type="EMBL" id="MBB5687763.1"/>
    </source>
</evidence>
<dbReference type="RefSeq" id="WP_184022003.1">
    <property type="nucleotide sequence ID" value="NZ_JACIJC010000008.1"/>
</dbReference>
<keyword evidence="5 9" id="KW-0798">TonB box</keyword>
<reference evidence="14 15" key="1">
    <citation type="submission" date="2020-08" db="EMBL/GenBank/DDBJ databases">
        <title>Genomic Encyclopedia of Type Strains, Phase IV (KMG-IV): sequencing the most valuable type-strain genomes for metagenomic binning, comparative biology and taxonomic classification.</title>
        <authorList>
            <person name="Goeker M."/>
        </authorList>
    </citation>
    <scope>NUCLEOTIDE SEQUENCE [LARGE SCALE GENOMIC DNA]</scope>
    <source>
        <strain evidence="14 15">DSM 25079</strain>
    </source>
</reference>
<feature type="compositionally biased region" description="Polar residues" evidence="10">
    <location>
        <begin position="80"/>
        <end position="91"/>
    </location>
</feature>
<dbReference type="PROSITE" id="PS52016">
    <property type="entry name" value="TONB_DEPENDENT_REC_3"/>
    <property type="match status" value="1"/>
</dbReference>
<keyword evidence="7 8" id="KW-0998">Cell outer membrane</keyword>
<comment type="similarity">
    <text evidence="8 9">Belongs to the TonB-dependent receptor family.</text>
</comment>
<comment type="subcellular location">
    <subcellularLocation>
        <location evidence="1 8">Cell outer membrane</location>
        <topology evidence="1 8">Multi-pass membrane protein</topology>
    </subcellularLocation>
</comment>
<proteinExistence type="inferred from homology"/>
<dbReference type="InterPro" id="IPR036942">
    <property type="entry name" value="Beta-barrel_TonB_sf"/>
</dbReference>
<feature type="domain" description="TonB-dependent receptor plug" evidence="13">
    <location>
        <begin position="53"/>
        <end position="171"/>
    </location>
</feature>
<dbReference type="Gene3D" id="2.40.170.20">
    <property type="entry name" value="TonB-dependent receptor, beta-barrel domain"/>
    <property type="match status" value="1"/>
</dbReference>
<sequence length="985" mass="104966">MKRLRGIALLGCVSVFAVSTHAFAQSDQAPQESEVAESDIIVTGSRVAANGDDSPTPVTVISTQQMAEVKPGNLADQLNELPQFSGSQGQGSRAEAGSANTGVPNAQANVLNLRNFGFTRNLILYDGHRVAPNSPNGTVDIDMIPQLLLKRVDVVTGGASAVYGSDAVTGVVNFITDTRFNGLKVNAFAGISSRGDGGTQDIGLAWGGDLGDRAHLLMSYQFRNDEGIDHRSAREWGRKRYQIGTVGTVAGVTTQRFVSLAGRPGASFGGTISSIGAPANPFNGFYFASPGVLAPVTGDFVNSNVAGNSTGSYFEPSLKSSMEKHQAYGRFDYELAESVRFYIRGAYTKNDNAGFAISNPTYVAANGSNVHPIFVTNPYLPAAIAGQMTAAGVTRFGINKVHSGPGMDQYRQLTKAFGENWSIDVGFNGTFGGTWKWELAALHSSNKLRVQQTNAINGKKLAAALDAVPNPNGTGSPVCYVSTQPQFASLYPGCVPYASIFGPTISEAEADWIFDPLNVTTKTKMTDLEGFVSGSPFSTWAGPVNVALSAQARKLTYEVISGSTPATLANPLDCTGLRLITCTPTSLEYFQAESLSRPEISVSVKEAALEASVPLLRDVAFVRDLSISAAYRYTHYSTSGGISSWKAGLDWSPIDDLRFRATRSRDIRAPTLHELFQPQSVGNFGGRDELLGIALDGANGRPSPAGNILSGNESLRPERADSFTVGFVYTPSWAPGLSVALDYFDIRVKDAIVLLNGIDAATQLDCINSGGASATCALIVRAQGNCCTNAPNNQIIRAFSRPINIGRQFTKGADFELNYTKDIVGRPSNLRLLVSYQPENVLVDALNGLQTNNAGAGSGSVVGSGHAKWRGTLIANMDVTDNIRIGVQERYRGKLNWYPSYEGAGAPTFVLLDAPKNIPARFYTNLNVAFRTGPSEFFFNVQNLFDQKPAIFANPSTAPFPGLNGVAPGDDAIGRYFTAGVRAKF</sequence>
<dbReference type="InterPro" id="IPR000531">
    <property type="entry name" value="Beta-barrel_TonB"/>
</dbReference>
<evidence type="ECO:0000256" key="11">
    <source>
        <dbReference type="SAM" id="SignalP"/>
    </source>
</evidence>
<feature type="region of interest" description="Disordered" evidence="10">
    <location>
        <begin position="79"/>
        <end position="101"/>
    </location>
</feature>
<evidence type="ECO:0000256" key="3">
    <source>
        <dbReference type="ARBA" id="ARBA00022452"/>
    </source>
</evidence>
<accession>A0A7W9ALK6</accession>
<dbReference type="Proteomes" id="UP000549617">
    <property type="component" value="Unassembled WGS sequence"/>
</dbReference>
<dbReference type="InterPro" id="IPR012910">
    <property type="entry name" value="Plug_dom"/>
</dbReference>
<feature type="chain" id="PRO_5031150507" evidence="11">
    <location>
        <begin position="25"/>
        <end position="985"/>
    </location>
</feature>
<evidence type="ECO:0000256" key="6">
    <source>
        <dbReference type="ARBA" id="ARBA00023136"/>
    </source>
</evidence>
<name>A0A7W9ALK6_9SPHN</name>
<feature type="signal peptide" evidence="11">
    <location>
        <begin position="1"/>
        <end position="24"/>
    </location>
</feature>
<dbReference type="Pfam" id="PF07715">
    <property type="entry name" value="Plug"/>
    <property type="match status" value="1"/>
</dbReference>
<keyword evidence="3 8" id="KW-1134">Transmembrane beta strand</keyword>
<dbReference type="AlphaFoldDB" id="A0A7W9ALK6"/>
<keyword evidence="4 8" id="KW-0812">Transmembrane</keyword>
<feature type="domain" description="TonB-dependent receptor-like beta-barrel" evidence="12">
    <location>
        <begin position="403"/>
        <end position="944"/>
    </location>
</feature>
<keyword evidence="15" id="KW-1185">Reference proteome</keyword>
<protein>
    <submittedName>
        <fullName evidence="14">Outer membrane receptor protein involved in Fe transport</fullName>
    </submittedName>
</protein>
<dbReference type="Pfam" id="PF00593">
    <property type="entry name" value="TonB_dep_Rec_b-barrel"/>
    <property type="match status" value="1"/>
</dbReference>
<dbReference type="GO" id="GO:0009279">
    <property type="term" value="C:cell outer membrane"/>
    <property type="evidence" value="ECO:0007669"/>
    <property type="project" value="UniProtKB-SubCell"/>
</dbReference>
<comment type="caution">
    <text evidence="14">The sequence shown here is derived from an EMBL/GenBank/DDBJ whole genome shotgun (WGS) entry which is preliminary data.</text>
</comment>
<dbReference type="PANTHER" id="PTHR47234">
    <property type="match status" value="1"/>
</dbReference>
<evidence type="ECO:0000256" key="8">
    <source>
        <dbReference type="PROSITE-ProRule" id="PRU01360"/>
    </source>
</evidence>